<comment type="caution">
    <text evidence="2">The sequence shown here is derived from an EMBL/GenBank/DDBJ whole genome shotgun (WGS) entry which is preliminary data.</text>
</comment>
<evidence type="ECO:0000256" key="1">
    <source>
        <dbReference type="SAM" id="Phobius"/>
    </source>
</evidence>
<dbReference type="AlphaFoldDB" id="A0A3S5FBM1"/>
<evidence type="ECO:0000313" key="2">
    <source>
        <dbReference type="EMBL" id="VEL07066.1"/>
    </source>
</evidence>
<organism evidence="2 3">
    <name type="scientific">Protopolystoma xenopodis</name>
    <dbReference type="NCBI Taxonomy" id="117903"/>
    <lineage>
        <taxon>Eukaryota</taxon>
        <taxon>Metazoa</taxon>
        <taxon>Spiralia</taxon>
        <taxon>Lophotrochozoa</taxon>
        <taxon>Platyhelminthes</taxon>
        <taxon>Monogenea</taxon>
        <taxon>Polyopisthocotylea</taxon>
        <taxon>Polystomatidea</taxon>
        <taxon>Polystomatidae</taxon>
        <taxon>Protopolystoma</taxon>
    </lineage>
</organism>
<dbReference type="EMBL" id="CAAALY010000947">
    <property type="protein sequence ID" value="VEL07066.1"/>
    <property type="molecule type" value="Genomic_DNA"/>
</dbReference>
<dbReference type="Proteomes" id="UP000784294">
    <property type="component" value="Unassembled WGS sequence"/>
</dbReference>
<sequence length="128" mass="14726">MGSVNMPQYNTHFLGWFSISVLFELVGRYIQFIGALQKRSYHFSNHDQLWSEGDMEAKCVHQPNVKGEKTEGEADPGGVNDWICNNDEGLFALINRFRSAQLEKYKETKYEAYDEEGQCHTVQFIPAV</sequence>
<keyword evidence="3" id="KW-1185">Reference proteome</keyword>
<accession>A0A3S5FBM1</accession>
<protein>
    <submittedName>
        <fullName evidence="2">Uncharacterized protein</fullName>
    </submittedName>
</protein>
<feature type="transmembrane region" description="Helical" evidence="1">
    <location>
        <begin position="12"/>
        <end position="30"/>
    </location>
</feature>
<reference evidence="2" key="1">
    <citation type="submission" date="2018-11" db="EMBL/GenBank/DDBJ databases">
        <authorList>
            <consortium name="Pathogen Informatics"/>
        </authorList>
    </citation>
    <scope>NUCLEOTIDE SEQUENCE</scope>
</reference>
<proteinExistence type="predicted"/>
<keyword evidence="1" id="KW-1133">Transmembrane helix</keyword>
<gene>
    <name evidence="2" type="ORF">PXEA_LOCUS506</name>
</gene>
<keyword evidence="1" id="KW-0472">Membrane</keyword>
<evidence type="ECO:0000313" key="3">
    <source>
        <dbReference type="Proteomes" id="UP000784294"/>
    </source>
</evidence>
<keyword evidence="1" id="KW-0812">Transmembrane</keyword>
<name>A0A3S5FBM1_9PLAT</name>